<keyword evidence="2" id="KW-1185">Reference proteome</keyword>
<protein>
    <submittedName>
        <fullName evidence="1">Uncharacterized protein</fullName>
    </submittedName>
</protein>
<sequence>MEKEEDKKRLLPIEKYKHFKGIYLERTKEYYLCDFYEIRMPDDSVLYRVLMDLSGNDHIAELHCIEGSSWKFIGVPDTLPTELEAILSDCIINYCLKK</sequence>
<proteinExistence type="predicted"/>
<accession>A0A2W2B5W4</accession>
<evidence type="ECO:0000313" key="2">
    <source>
        <dbReference type="Proteomes" id="UP000248745"/>
    </source>
</evidence>
<dbReference type="Proteomes" id="UP000248745">
    <property type="component" value="Unassembled WGS sequence"/>
</dbReference>
<organism evidence="1 2">
    <name type="scientific">Taibaiella soli</name>
    <dbReference type="NCBI Taxonomy" id="1649169"/>
    <lineage>
        <taxon>Bacteria</taxon>
        <taxon>Pseudomonadati</taxon>
        <taxon>Bacteroidota</taxon>
        <taxon>Chitinophagia</taxon>
        <taxon>Chitinophagales</taxon>
        <taxon>Chitinophagaceae</taxon>
        <taxon>Taibaiella</taxon>
    </lineage>
</organism>
<name>A0A2W2B5W4_9BACT</name>
<evidence type="ECO:0000313" key="1">
    <source>
        <dbReference type="EMBL" id="PZF71599.1"/>
    </source>
</evidence>
<gene>
    <name evidence="1" type="ORF">DN068_16115</name>
</gene>
<dbReference type="RefSeq" id="WP_110999973.1">
    <property type="nucleotide sequence ID" value="NZ_QKTW01000022.1"/>
</dbReference>
<dbReference type="EMBL" id="QKTW01000022">
    <property type="protein sequence ID" value="PZF71599.1"/>
    <property type="molecule type" value="Genomic_DNA"/>
</dbReference>
<dbReference type="AlphaFoldDB" id="A0A2W2B5W4"/>
<comment type="caution">
    <text evidence="1">The sequence shown here is derived from an EMBL/GenBank/DDBJ whole genome shotgun (WGS) entry which is preliminary data.</text>
</comment>
<reference evidence="1 2" key="1">
    <citation type="submission" date="2018-06" db="EMBL/GenBank/DDBJ databases">
        <title>Mucibacter soli gen. nov., sp. nov., a new member of the family Chitinophagaceae producing mucin.</title>
        <authorList>
            <person name="Kim M.-K."/>
            <person name="Park S."/>
            <person name="Kim T.-S."/>
            <person name="Joung Y."/>
            <person name="Han J.-H."/>
            <person name="Kim S.B."/>
        </authorList>
    </citation>
    <scope>NUCLEOTIDE SEQUENCE [LARGE SCALE GENOMIC DNA]</scope>
    <source>
        <strain evidence="1 2">R1-15</strain>
    </source>
</reference>